<dbReference type="InterPro" id="IPR019801">
    <property type="entry name" value="Glyco_hydro_35_CS"/>
</dbReference>
<evidence type="ECO:0000259" key="16">
    <source>
        <dbReference type="SMART" id="SM01029"/>
    </source>
</evidence>
<dbReference type="InterPro" id="IPR025300">
    <property type="entry name" value="BetaGal_jelly_roll_dom"/>
</dbReference>
<feature type="chain" id="PRO_5040226570" description="Beta-galactosidase" evidence="15">
    <location>
        <begin position="21"/>
        <end position="1004"/>
    </location>
</feature>
<protein>
    <recommendedName>
        <fullName evidence="4 13">Beta-galactosidase</fullName>
        <ecNumber evidence="4 13">3.2.1.23</ecNumber>
    </recommendedName>
</protein>
<dbReference type="InterPro" id="IPR008979">
    <property type="entry name" value="Galactose-bd-like_sf"/>
</dbReference>
<dbReference type="Gene3D" id="2.60.390.10">
    <property type="entry name" value="Beta-galactosidase, domain 3"/>
    <property type="match status" value="1"/>
</dbReference>
<dbReference type="Pfam" id="PF13364">
    <property type="entry name" value="BetaGal_ABD2"/>
    <property type="match status" value="2"/>
</dbReference>
<evidence type="ECO:0000256" key="3">
    <source>
        <dbReference type="ARBA" id="ARBA00009809"/>
    </source>
</evidence>
<keyword evidence="9" id="KW-0325">Glycoprotein</keyword>
<dbReference type="Gene3D" id="2.102.20.10">
    <property type="entry name" value="Beta-galactosidase, domain 2"/>
    <property type="match status" value="1"/>
</dbReference>
<name>A0A9P9XGY0_9PEZI</name>
<keyword evidence="7 13" id="KW-0378">Hydrolase</keyword>
<dbReference type="Pfam" id="PF10435">
    <property type="entry name" value="BetaGal_dom2"/>
    <property type="match status" value="1"/>
</dbReference>
<evidence type="ECO:0000256" key="12">
    <source>
        <dbReference type="ARBA" id="ARBA00023326"/>
    </source>
</evidence>
<proteinExistence type="inferred from homology"/>
<dbReference type="InterPro" id="IPR031330">
    <property type="entry name" value="Gly_Hdrlase_35_cat"/>
</dbReference>
<dbReference type="Gene3D" id="3.20.20.80">
    <property type="entry name" value="Glycosidases"/>
    <property type="match status" value="1"/>
</dbReference>
<evidence type="ECO:0000256" key="11">
    <source>
        <dbReference type="ARBA" id="ARBA00023295"/>
    </source>
</evidence>
<dbReference type="SUPFAM" id="SSF51445">
    <property type="entry name" value="(Trans)glycosidases"/>
    <property type="match status" value="1"/>
</dbReference>
<dbReference type="PROSITE" id="PS01182">
    <property type="entry name" value="GLYCOSYL_HYDROL_F35"/>
    <property type="match status" value="1"/>
</dbReference>
<evidence type="ECO:0000256" key="7">
    <source>
        <dbReference type="ARBA" id="ARBA00022801"/>
    </source>
</evidence>
<dbReference type="Pfam" id="PF01301">
    <property type="entry name" value="Glyco_hydro_35"/>
    <property type="match status" value="1"/>
</dbReference>
<dbReference type="AlphaFoldDB" id="A0A9P9XGY0"/>
<evidence type="ECO:0000256" key="15">
    <source>
        <dbReference type="SAM" id="SignalP"/>
    </source>
</evidence>
<comment type="caution">
    <text evidence="17">The sequence shown here is derived from an EMBL/GenBank/DDBJ whole genome shotgun (WGS) entry which is preliminary data.</text>
</comment>
<dbReference type="SUPFAM" id="SSF117100">
    <property type="entry name" value="Beta-galactosidase LacA, domain 3"/>
    <property type="match status" value="1"/>
</dbReference>
<keyword evidence="18" id="KW-1185">Reference proteome</keyword>
<evidence type="ECO:0000256" key="1">
    <source>
        <dbReference type="ARBA" id="ARBA00001412"/>
    </source>
</evidence>
<dbReference type="FunFam" id="2.102.20.10:FF:000001">
    <property type="entry name" value="Beta-galactosidase A"/>
    <property type="match status" value="1"/>
</dbReference>
<keyword evidence="8" id="KW-1015">Disulfide bond</keyword>
<accession>A0A9P9XGY0</accession>
<dbReference type="GO" id="GO:0000272">
    <property type="term" value="P:polysaccharide catabolic process"/>
    <property type="evidence" value="ECO:0007669"/>
    <property type="project" value="UniProtKB-KW"/>
</dbReference>
<dbReference type="PRINTS" id="PR00742">
    <property type="entry name" value="GLHYDRLASE35"/>
</dbReference>
<dbReference type="PANTHER" id="PTHR23421">
    <property type="entry name" value="BETA-GALACTOSIDASE RELATED"/>
    <property type="match status" value="1"/>
</dbReference>
<evidence type="ECO:0000256" key="6">
    <source>
        <dbReference type="ARBA" id="ARBA00022729"/>
    </source>
</evidence>
<organism evidence="17 18">
    <name type="scientific">Colletotrichum abscissum</name>
    <dbReference type="NCBI Taxonomy" id="1671311"/>
    <lineage>
        <taxon>Eukaryota</taxon>
        <taxon>Fungi</taxon>
        <taxon>Dikarya</taxon>
        <taxon>Ascomycota</taxon>
        <taxon>Pezizomycotina</taxon>
        <taxon>Sordariomycetes</taxon>
        <taxon>Hypocreomycetidae</taxon>
        <taxon>Glomerellales</taxon>
        <taxon>Glomerellaceae</taxon>
        <taxon>Colletotrichum</taxon>
        <taxon>Colletotrichum acutatum species complex</taxon>
    </lineage>
</organism>
<evidence type="ECO:0000313" key="17">
    <source>
        <dbReference type="EMBL" id="KAI3554107.1"/>
    </source>
</evidence>
<dbReference type="InterPro" id="IPR025972">
    <property type="entry name" value="BetaGal_dom3"/>
</dbReference>
<dbReference type="FunFam" id="3.20.20.80:FF:000040">
    <property type="entry name" value="Beta-galactosidase A"/>
    <property type="match status" value="1"/>
</dbReference>
<evidence type="ECO:0000256" key="13">
    <source>
        <dbReference type="RuleBase" id="RU000675"/>
    </source>
</evidence>
<dbReference type="EC" id="3.2.1.23" evidence="4 13"/>
<dbReference type="SUPFAM" id="SSF49785">
    <property type="entry name" value="Galactose-binding domain-like"/>
    <property type="match status" value="2"/>
</dbReference>
<dbReference type="InterPro" id="IPR037110">
    <property type="entry name" value="Betagal_dom2_sf"/>
</dbReference>
<comment type="catalytic activity">
    <reaction evidence="1 13">
        <text>Hydrolysis of terminal non-reducing beta-D-galactose residues in beta-D-galactosides.</text>
        <dbReference type="EC" id="3.2.1.23"/>
    </reaction>
</comment>
<evidence type="ECO:0000313" key="18">
    <source>
        <dbReference type="Proteomes" id="UP001056436"/>
    </source>
</evidence>
<evidence type="ECO:0000256" key="2">
    <source>
        <dbReference type="ARBA" id="ARBA00004613"/>
    </source>
</evidence>
<feature type="signal peptide" evidence="15">
    <location>
        <begin position="1"/>
        <end position="20"/>
    </location>
</feature>
<dbReference type="EMBL" id="SDAQ01000026">
    <property type="protein sequence ID" value="KAI3554107.1"/>
    <property type="molecule type" value="Genomic_DNA"/>
</dbReference>
<dbReference type="InterPro" id="IPR001944">
    <property type="entry name" value="Glycoside_Hdrlase_35"/>
</dbReference>
<comment type="similarity">
    <text evidence="3 14">Belongs to the glycosyl hydrolase 35 family.</text>
</comment>
<dbReference type="SUPFAM" id="SSF51011">
    <property type="entry name" value="Glycosyl hydrolase domain"/>
    <property type="match status" value="1"/>
</dbReference>
<evidence type="ECO:0000256" key="8">
    <source>
        <dbReference type="ARBA" id="ARBA00023157"/>
    </source>
</evidence>
<keyword evidence="5" id="KW-0964">Secreted</keyword>
<evidence type="ECO:0000256" key="4">
    <source>
        <dbReference type="ARBA" id="ARBA00012756"/>
    </source>
</evidence>
<dbReference type="Pfam" id="PF13363">
    <property type="entry name" value="BetaGal_dom3"/>
    <property type="match status" value="1"/>
</dbReference>
<evidence type="ECO:0000256" key="9">
    <source>
        <dbReference type="ARBA" id="ARBA00023180"/>
    </source>
</evidence>
<evidence type="ECO:0000256" key="14">
    <source>
        <dbReference type="RuleBase" id="RU003679"/>
    </source>
</evidence>
<gene>
    <name evidence="17" type="ORF">CABS02_05827</name>
</gene>
<dbReference type="InterPro" id="IPR017853">
    <property type="entry name" value="GH"/>
</dbReference>
<evidence type="ECO:0000256" key="10">
    <source>
        <dbReference type="ARBA" id="ARBA00023277"/>
    </source>
</evidence>
<keyword evidence="6 15" id="KW-0732">Signal</keyword>
<dbReference type="FunFam" id="2.60.120.260:FF:000088">
    <property type="entry name" value="Beta-galactosidase A"/>
    <property type="match status" value="1"/>
</dbReference>
<comment type="subcellular location">
    <subcellularLocation>
        <location evidence="2">Secreted</location>
    </subcellularLocation>
</comment>
<dbReference type="InterPro" id="IPR036833">
    <property type="entry name" value="BetaGal_dom3_sf"/>
</dbReference>
<evidence type="ECO:0000256" key="5">
    <source>
        <dbReference type="ARBA" id="ARBA00022525"/>
    </source>
</evidence>
<dbReference type="Gene3D" id="2.60.120.260">
    <property type="entry name" value="Galactose-binding domain-like"/>
    <property type="match status" value="2"/>
</dbReference>
<dbReference type="GO" id="GO:0005576">
    <property type="term" value="C:extracellular region"/>
    <property type="evidence" value="ECO:0007669"/>
    <property type="project" value="UniProtKB-SubCell"/>
</dbReference>
<dbReference type="SMART" id="SM01029">
    <property type="entry name" value="BetaGal_dom2"/>
    <property type="match status" value="1"/>
</dbReference>
<keyword evidence="11 13" id="KW-0326">Glycosidase</keyword>
<dbReference type="GO" id="GO:0004565">
    <property type="term" value="F:beta-galactosidase activity"/>
    <property type="evidence" value="ECO:0007669"/>
    <property type="project" value="UniProtKB-EC"/>
</dbReference>
<dbReference type="Proteomes" id="UP001056436">
    <property type="component" value="Unassembled WGS sequence"/>
</dbReference>
<sequence length="1004" mass="111171">MKLSSFLAVTSLFFLPPTDAVLSRSHIKSTNITQDLVRWDEHSLFIRGERIVILSGEFHPWRIPSPGLWLDVLQKIKALGYNAVSFYVNWALLEGKPGEVRMDNVFDLQPFIDAAVEAGLYLIARPGPYINSELSGGGFPGWLQRNKGELRSMAPDYTNATENYISSVLRVISAAQITNGGPIILVQPENEYSLAVGTANPVESTKLLDPNYMVFMEDQFRRNGIEVPLIGNDAVPLGNWAPGSGKGELDIYAHDAYPFYKGCDHPTDWTDLTALSLTYTYQNHLQQSPSSPYAVLEYQGGAPDPWGGVGLDKCAAKINQDFTRVFVKELVSRSIKILNLYMTYGGTNWGNMGHSEGYTSYDHGASIRENRGIDREKYSEAKIEAHFLRASEAYLTAIPKNATSTEFVSTPDLQVVPIVGDKTRFYVVRHTDYTSLNRTSYKLNVPTSVGNISIPLLGGDLSLHGRDSKIHITDHNVGGTSLIYSSAEIFTWKTYGNKTLLILYGGDGEEHEFAVPCSLGLPHFEGSNATTRTYGSFRAVHWVVQERRQVVHFETFEIHLLWRNDAYRHWVLDLPDTNDGLIKPTLGKSSIIVKGPYLLRNATFADGVLHLTGDINATTTLEILGGVPWNSPLTFNGRPLSNAQWKNGRLQAELVFESPALNLPVFPELQWHSIDSLPEISNSYDDSAWTEAALEKSNNPRNLTTPTSLYCSDYGFHGGSLIYRGHFTATANESFFNVTTAGGFAYSHSVWVNETFLGSFAGDSHTANSTQVFDLAGLKLEGPSVFTVVIDHMGMSMNFWARSDWMKLPRGIVDFSLGGHQQSDVRWKLTGNFGAESYIDKTRGPLNEGAFYAERQGYHLPGAPTSDWASVTPFEGIKTAGVAFYKTEFPLDMPIGYDIPLSFVISNVTASTGASSLFRAQLFVNGYQFGKYVNYLGPQTRFSVPEGILNYNDNNTVALTLWALDGSGARLEGFELAADHIIQSGYRKPGQTPQPSWVERVGAY</sequence>
<reference evidence="17" key="1">
    <citation type="submission" date="2019-01" db="EMBL/GenBank/DDBJ databases">
        <title>Colletotrichum abscissum LGMF1257.</title>
        <authorList>
            <person name="Baroncelli R."/>
        </authorList>
    </citation>
    <scope>NUCLEOTIDE SEQUENCE</scope>
    <source>
        <strain evidence="17">Ca142</strain>
    </source>
</reference>
<dbReference type="FunFam" id="2.60.120.260:FF:000065">
    <property type="entry name" value="Beta-galactosidase A"/>
    <property type="match status" value="1"/>
</dbReference>
<dbReference type="OrthoDB" id="1657402at2759"/>
<keyword evidence="12" id="KW-0624">Polysaccharide degradation</keyword>
<dbReference type="InterPro" id="IPR018954">
    <property type="entry name" value="Betagal_dom2"/>
</dbReference>
<feature type="domain" description="Beta-galactosidase" evidence="16">
    <location>
        <begin position="394"/>
        <end position="569"/>
    </location>
</feature>
<keyword evidence="10" id="KW-0119">Carbohydrate metabolism</keyword>